<dbReference type="InterPro" id="IPR029058">
    <property type="entry name" value="AB_hydrolase_fold"/>
</dbReference>
<proteinExistence type="inferred from homology"/>
<comment type="similarity">
    <text evidence="1">Belongs to the cutinase family.</text>
</comment>
<dbReference type="Proteomes" id="UP000019222">
    <property type="component" value="Chromosome"/>
</dbReference>
<gene>
    <name evidence="6" type="ORF">B843_12070</name>
</gene>
<dbReference type="SMART" id="SM01110">
    <property type="entry name" value="Cutinase"/>
    <property type="match status" value="1"/>
</dbReference>
<dbReference type="RefSeq" id="WP_025253773.1">
    <property type="nucleotide sequence ID" value="NZ_CP004353.1"/>
</dbReference>
<dbReference type="PANTHER" id="PTHR33630">
    <property type="entry name" value="CUTINASE RV1984C-RELATED-RELATED"/>
    <property type="match status" value="1"/>
</dbReference>
<evidence type="ECO:0000256" key="4">
    <source>
        <dbReference type="ARBA" id="ARBA00023157"/>
    </source>
</evidence>
<feature type="compositionally biased region" description="Polar residues" evidence="5">
    <location>
        <begin position="37"/>
        <end position="46"/>
    </location>
</feature>
<evidence type="ECO:0000313" key="6">
    <source>
        <dbReference type="EMBL" id="AHI23790.1"/>
    </source>
</evidence>
<dbReference type="eggNOG" id="COG4223">
    <property type="taxonomic scope" value="Bacteria"/>
</dbReference>
<dbReference type="PATRIC" id="fig|1224164.3.peg.2435"/>
<dbReference type="PANTHER" id="PTHR33630:SF9">
    <property type="entry name" value="CUTINASE 4"/>
    <property type="match status" value="1"/>
</dbReference>
<keyword evidence="3" id="KW-0378">Hydrolase</keyword>
<evidence type="ECO:0000256" key="1">
    <source>
        <dbReference type="ARBA" id="ARBA00007534"/>
    </source>
</evidence>
<keyword evidence="7" id="KW-1185">Reference proteome</keyword>
<dbReference type="KEGG" id="cvt:B843_12070"/>
<sequence length="304" mass="31708">MKKFLTVIATILVLVLILTGIGRWVSSRSGSSGGSGTEQSAAQSPAQPDWCPSVEVVAAPGTWESKADDDPVNPTANPNSYMLTITRPLQQAYSADQVKVWTLPYTAQFRNINSMAEMTYDDSRTEGTNTLNAELTATHAECPLTDFILTGFSQGAVIAGDVANQIGTGTGVIPAERVRGVALVADGRRQAGVGQNVGNLVAGVGAEIALQPLDLVVQAVVPGATMRGARSSGFGTLNDKVFELCAPDDSICDAPQDVGNAIARAQQLVQPNVAHSLYATNPNVVPGSTASDWIVGWAEGLINS</sequence>
<evidence type="ECO:0000256" key="2">
    <source>
        <dbReference type="ARBA" id="ARBA00022487"/>
    </source>
</evidence>
<dbReference type="EMBL" id="CP004353">
    <property type="protein sequence ID" value="AHI23790.1"/>
    <property type="molecule type" value="Genomic_DNA"/>
</dbReference>
<dbReference type="Pfam" id="PF01083">
    <property type="entry name" value="Cutinase"/>
    <property type="match status" value="1"/>
</dbReference>
<name>W5Y4K1_9CORY</name>
<dbReference type="GO" id="GO:0052689">
    <property type="term" value="F:carboxylic ester hydrolase activity"/>
    <property type="evidence" value="ECO:0007669"/>
    <property type="project" value="UniProtKB-KW"/>
</dbReference>
<organism evidence="6 7">
    <name type="scientific">Corynebacterium vitaeruminis DSM 20294</name>
    <dbReference type="NCBI Taxonomy" id="1224164"/>
    <lineage>
        <taxon>Bacteria</taxon>
        <taxon>Bacillati</taxon>
        <taxon>Actinomycetota</taxon>
        <taxon>Actinomycetes</taxon>
        <taxon>Mycobacteriales</taxon>
        <taxon>Corynebacteriaceae</taxon>
        <taxon>Corynebacterium</taxon>
    </lineage>
</organism>
<keyword evidence="2" id="KW-0719">Serine esterase</keyword>
<keyword evidence="4" id="KW-1015">Disulfide bond</keyword>
<protein>
    <submittedName>
        <fullName evidence="6">Envelope lipids regulation factor</fullName>
    </submittedName>
</protein>
<reference evidence="6 7" key="1">
    <citation type="submission" date="2013-02" db="EMBL/GenBank/DDBJ databases">
        <title>The complete genome sequence of Corynebacterium vitaeruminis DSM 20294.</title>
        <authorList>
            <person name="Ruckert C."/>
            <person name="Albersmeier A."/>
            <person name="Kalinowski J."/>
        </authorList>
    </citation>
    <scope>NUCLEOTIDE SEQUENCE [LARGE SCALE GENOMIC DNA]</scope>
    <source>
        <strain evidence="7">ATCC 10234</strain>
    </source>
</reference>
<evidence type="ECO:0000256" key="3">
    <source>
        <dbReference type="ARBA" id="ARBA00022801"/>
    </source>
</evidence>
<dbReference type="AlphaFoldDB" id="W5Y4K1"/>
<dbReference type="HOGENOM" id="CLU_882318_0_0_11"/>
<dbReference type="Gene3D" id="3.40.50.1820">
    <property type="entry name" value="alpha/beta hydrolase"/>
    <property type="match status" value="1"/>
</dbReference>
<accession>W5Y4K1</accession>
<dbReference type="STRING" id="1224164.B843_12070"/>
<evidence type="ECO:0000256" key="5">
    <source>
        <dbReference type="SAM" id="MobiDB-lite"/>
    </source>
</evidence>
<feature type="region of interest" description="Disordered" evidence="5">
    <location>
        <begin position="28"/>
        <end position="50"/>
    </location>
</feature>
<evidence type="ECO:0000313" key="7">
    <source>
        <dbReference type="Proteomes" id="UP000019222"/>
    </source>
</evidence>
<dbReference type="InterPro" id="IPR000675">
    <property type="entry name" value="Cutinase/axe"/>
</dbReference>
<dbReference type="SUPFAM" id="SSF53474">
    <property type="entry name" value="alpha/beta-Hydrolases"/>
    <property type="match status" value="1"/>
</dbReference>